<dbReference type="Proteomes" id="UP000680865">
    <property type="component" value="Unassembled WGS sequence"/>
</dbReference>
<keyword evidence="2 4" id="KW-0238">DNA-binding</keyword>
<dbReference type="GO" id="GO:0000976">
    <property type="term" value="F:transcription cis-regulatory region binding"/>
    <property type="evidence" value="ECO:0007669"/>
    <property type="project" value="TreeGrafter"/>
</dbReference>
<evidence type="ECO:0000256" key="1">
    <source>
        <dbReference type="ARBA" id="ARBA00023015"/>
    </source>
</evidence>
<sequence length="193" mass="20340">MIQAAQEILAGGGDTGVSIQAIADLAGVGFGSFSNHFTSKEALFDAAFQDAFDQYAAWRDAQLPEGVDPVRRFVLNVRLTGRLTALQPSLSRILTHRLAESATHSPAAAPGLAHDIAAAVRELRPAPSTPGADPEVTVIAAAGAIAAIRRAMAERDPAEQARMADALAGDLLRMFGAEEFLITELMTTPYPSM</sequence>
<feature type="DNA-binding region" description="H-T-H motif" evidence="4">
    <location>
        <begin position="18"/>
        <end position="37"/>
    </location>
</feature>
<reference evidence="6" key="1">
    <citation type="submission" date="2021-03" db="EMBL/GenBank/DDBJ databases">
        <title>Whole genome shotgun sequence of Actinoplanes consettensis NBRC 14913.</title>
        <authorList>
            <person name="Komaki H."/>
            <person name="Tamura T."/>
        </authorList>
    </citation>
    <scope>NUCLEOTIDE SEQUENCE</scope>
    <source>
        <strain evidence="6">NBRC 14913</strain>
    </source>
</reference>
<evidence type="ECO:0000256" key="3">
    <source>
        <dbReference type="ARBA" id="ARBA00023163"/>
    </source>
</evidence>
<protein>
    <submittedName>
        <fullName evidence="6">TetR family transcriptional regulator</fullName>
    </submittedName>
</protein>
<comment type="caution">
    <text evidence="6">The sequence shown here is derived from an EMBL/GenBank/DDBJ whole genome shotgun (WGS) entry which is preliminary data.</text>
</comment>
<keyword evidence="3" id="KW-0804">Transcription</keyword>
<evidence type="ECO:0000259" key="5">
    <source>
        <dbReference type="PROSITE" id="PS50977"/>
    </source>
</evidence>
<keyword evidence="7" id="KW-1185">Reference proteome</keyword>
<dbReference type="PANTHER" id="PTHR30055">
    <property type="entry name" value="HTH-TYPE TRANSCRIPTIONAL REGULATOR RUTR"/>
    <property type="match status" value="1"/>
</dbReference>
<dbReference type="PANTHER" id="PTHR30055:SF234">
    <property type="entry name" value="HTH-TYPE TRANSCRIPTIONAL REGULATOR BETI"/>
    <property type="match status" value="1"/>
</dbReference>
<dbReference type="EMBL" id="BOQP01000027">
    <property type="protein sequence ID" value="GIM76463.1"/>
    <property type="molecule type" value="Genomic_DNA"/>
</dbReference>
<gene>
    <name evidence="6" type="ORF">Aco04nite_50550</name>
</gene>
<feature type="domain" description="HTH tetR-type" evidence="5">
    <location>
        <begin position="1"/>
        <end position="55"/>
    </location>
</feature>
<dbReference type="Pfam" id="PF00440">
    <property type="entry name" value="TetR_N"/>
    <property type="match status" value="1"/>
</dbReference>
<keyword evidence="1" id="KW-0805">Transcription regulation</keyword>
<dbReference type="InterPro" id="IPR050109">
    <property type="entry name" value="HTH-type_TetR-like_transc_reg"/>
</dbReference>
<dbReference type="InterPro" id="IPR001647">
    <property type="entry name" value="HTH_TetR"/>
</dbReference>
<organism evidence="6 7">
    <name type="scientific">Winogradskya consettensis</name>
    <dbReference type="NCBI Taxonomy" id="113560"/>
    <lineage>
        <taxon>Bacteria</taxon>
        <taxon>Bacillati</taxon>
        <taxon>Actinomycetota</taxon>
        <taxon>Actinomycetes</taxon>
        <taxon>Micromonosporales</taxon>
        <taxon>Micromonosporaceae</taxon>
        <taxon>Winogradskya</taxon>
    </lineage>
</organism>
<dbReference type="GO" id="GO:0003700">
    <property type="term" value="F:DNA-binding transcription factor activity"/>
    <property type="evidence" value="ECO:0007669"/>
    <property type="project" value="TreeGrafter"/>
</dbReference>
<proteinExistence type="predicted"/>
<name>A0A919SSX2_9ACTN</name>
<evidence type="ECO:0000256" key="2">
    <source>
        <dbReference type="ARBA" id="ARBA00023125"/>
    </source>
</evidence>
<accession>A0A919SSX2</accession>
<dbReference type="Gene3D" id="1.10.357.10">
    <property type="entry name" value="Tetracycline Repressor, domain 2"/>
    <property type="match status" value="1"/>
</dbReference>
<evidence type="ECO:0000313" key="7">
    <source>
        <dbReference type="Proteomes" id="UP000680865"/>
    </source>
</evidence>
<dbReference type="InterPro" id="IPR009057">
    <property type="entry name" value="Homeodomain-like_sf"/>
</dbReference>
<dbReference type="AlphaFoldDB" id="A0A919SSX2"/>
<evidence type="ECO:0000256" key="4">
    <source>
        <dbReference type="PROSITE-ProRule" id="PRU00335"/>
    </source>
</evidence>
<dbReference type="SUPFAM" id="SSF46689">
    <property type="entry name" value="Homeodomain-like"/>
    <property type="match status" value="1"/>
</dbReference>
<dbReference type="PROSITE" id="PS50977">
    <property type="entry name" value="HTH_TETR_2"/>
    <property type="match status" value="1"/>
</dbReference>
<evidence type="ECO:0000313" key="6">
    <source>
        <dbReference type="EMBL" id="GIM76463.1"/>
    </source>
</evidence>